<evidence type="ECO:0000313" key="13">
    <source>
        <dbReference type="Proteomes" id="UP000324800"/>
    </source>
</evidence>
<comment type="caution">
    <text evidence="12">The sequence shown here is derived from an EMBL/GenBank/DDBJ whole genome shotgun (WGS) entry which is preliminary data.</text>
</comment>
<evidence type="ECO:0000259" key="11">
    <source>
        <dbReference type="PROSITE" id="PS50879"/>
    </source>
</evidence>
<feature type="domain" description="RNase H type-1" evidence="11">
    <location>
        <begin position="68"/>
        <end position="210"/>
    </location>
</feature>
<dbReference type="GO" id="GO:0046872">
    <property type="term" value="F:metal ion binding"/>
    <property type="evidence" value="ECO:0007669"/>
    <property type="project" value="UniProtKB-KW"/>
</dbReference>
<name>A0A5J4WK93_9EUKA</name>
<dbReference type="InterPro" id="IPR050092">
    <property type="entry name" value="RNase_H"/>
</dbReference>
<dbReference type="NCBIfam" id="NF001236">
    <property type="entry name" value="PRK00203.1"/>
    <property type="match status" value="1"/>
</dbReference>
<dbReference type="AlphaFoldDB" id="A0A5J4WK93"/>
<gene>
    <name evidence="12" type="ORF">EZS28_009718</name>
</gene>
<evidence type="ECO:0000256" key="10">
    <source>
        <dbReference type="ARBA" id="ARBA00022842"/>
    </source>
</evidence>
<comment type="similarity">
    <text evidence="3">Belongs to the RNase H family.</text>
</comment>
<dbReference type="EC" id="3.1.26.4" evidence="5"/>
<dbReference type="GO" id="GO:0043137">
    <property type="term" value="P:DNA replication, removal of RNA primer"/>
    <property type="evidence" value="ECO:0007669"/>
    <property type="project" value="TreeGrafter"/>
</dbReference>
<dbReference type="Gene3D" id="3.30.420.10">
    <property type="entry name" value="Ribonuclease H-like superfamily/Ribonuclease H"/>
    <property type="match status" value="1"/>
</dbReference>
<dbReference type="InterPro" id="IPR036397">
    <property type="entry name" value="RNaseH_sf"/>
</dbReference>
<dbReference type="EMBL" id="SNRW01001857">
    <property type="protein sequence ID" value="KAA6394755.1"/>
    <property type="molecule type" value="Genomic_DNA"/>
</dbReference>
<comment type="catalytic activity">
    <reaction evidence="1">
        <text>Endonucleolytic cleavage to 5'-phosphomonoester.</text>
        <dbReference type="EC" id="3.1.26.4"/>
    </reaction>
</comment>
<evidence type="ECO:0000256" key="6">
    <source>
        <dbReference type="ARBA" id="ARBA00022722"/>
    </source>
</evidence>
<proteinExistence type="inferred from homology"/>
<dbReference type="GO" id="GO:0004523">
    <property type="term" value="F:RNA-DNA hybrid ribonuclease activity"/>
    <property type="evidence" value="ECO:0007669"/>
    <property type="project" value="UniProtKB-EC"/>
</dbReference>
<keyword evidence="6" id="KW-0540">Nuclease</keyword>
<reference evidence="12 13" key="1">
    <citation type="submission" date="2019-03" db="EMBL/GenBank/DDBJ databases">
        <title>Single cell metagenomics reveals metabolic interactions within the superorganism composed of flagellate Streblomastix strix and complex community of Bacteroidetes bacteria on its surface.</title>
        <authorList>
            <person name="Treitli S.C."/>
            <person name="Kolisko M."/>
            <person name="Husnik F."/>
            <person name="Keeling P."/>
            <person name="Hampl V."/>
        </authorList>
    </citation>
    <scope>NUCLEOTIDE SEQUENCE [LARGE SCALE GENOMIC DNA]</scope>
    <source>
        <strain evidence="12">ST1C</strain>
    </source>
</reference>
<evidence type="ECO:0000256" key="7">
    <source>
        <dbReference type="ARBA" id="ARBA00022723"/>
    </source>
</evidence>
<evidence type="ECO:0000256" key="1">
    <source>
        <dbReference type="ARBA" id="ARBA00000077"/>
    </source>
</evidence>
<dbReference type="CDD" id="cd09278">
    <property type="entry name" value="RNase_HI_prokaryote_like"/>
    <property type="match status" value="1"/>
</dbReference>
<comment type="cofactor">
    <cofactor evidence="2">
        <name>Mg(2+)</name>
        <dbReference type="ChEBI" id="CHEBI:18420"/>
    </cofactor>
</comment>
<evidence type="ECO:0000256" key="5">
    <source>
        <dbReference type="ARBA" id="ARBA00012180"/>
    </source>
</evidence>
<dbReference type="PROSITE" id="PS50879">
    <property type="entry name" value="RNASE_H_1"/>
    <property type="match status" value="1"/>
</dbReference>
<dbReference type="GO" id="GO:0003676">
    <property type="term" value="F:nucleic acid binding"/>
    <property type="evidence" value="ECO:0007669"/>
    <property type="project" value="InterPro"/>
</dbReference>
<keyword evidence="8" id="KW-0255">Endonuclease</keyword>
<dbReference type="OrthoDB" id="407198at2759"/>
<evidence type="ECO:0000256" key="9">
    <source>
        <dbReference type="ARBA" id="ARBA00022801"/>
    </source>
</evidence>
<dbReference type="SUPFAM" id="SSF53098">
    <property type="entry name" value="Ribonuclease H-like"/>
    <property type="match status" value="1"/>
</dbReference>
<dbReference type="PANTHER" id="PTHR10642:SF26">
    <property type="entry name" value="RIBONUCLEASE H1"/>
    <property type="match status" value="1"/>
</dbReference>
<keyword evidence="7" id="KW-0479">Metal-binding</keyword>
<dbReference type="InterPro" id="IPR002156">
    <property type="entry name" value="RNaseH_domain"/>
</dbReference>
<dbReference type="InterPro" id="IPR036910">
    <property type="entry name" value="HMG_box_dom_sf"/>
</dbReference>
<protein>
    <recommendedName>
        <fullName evidence="5">ribonuclease H</fullName>
        <ecNumber evidence="5">3.1.26.4</ecNumber>
    </recommendedName>
</protein>
<dbReference type="InterPro" id="IPR012337">
    <property type="entry name" value="RNaseH-like_sf"/>
</dbReference>
<dbReference type="Proteomes" id="UP000324800">
    <property type="component" value="Unassembled WGS sequence"/>
</dbReference>
<dbReference type="CDD" id="cd00084">
    <property type="entry name" value="HMG-box_SF"/>
    <property type="match status" value="1"/>
</dbReference>
<dbReference type="HAMAP" id="MF_00042">
    <property type="entry name" value="RNase_H"/>
    <property type="match status" value="1"/>
</dbReference>
<dbReference type="Gene3D" id="1.10.30.10">
    <property type="entry name" value="High mobility group box domain"/>
    <property type="match status" value="1"/>
</dbReference>
<keyword evidence="10" id="KW-0460">Magnesium</keyword>
<dbReference type="InterPro" id="IPR022892">
    <property type="entry name" value="RNaseHI"/>
</dbReference>
<sequence>MPKSKVQYGSQNKQQGISRGYQHRAHFTTFVKDRFSEIKQEHQQLDASSFVKQLANQWKQAPSSMKYCRRHYIIHTDGSCLGNPGPGGFVAIIRTDDKPKQIKKGCAKHTTNNRMELMACVNGLEFIENNCSAEVYTDSEYVQNGITRYIYNWKRNNWKTQLNFDISNKDLWIRLDKARSTRDVSFEHITGHCGDQYNEEANQIAQQQAWKAKQSISNIKQEQEELELDEEWQDLELQKSYKQIRPLFFSC</sequence>
<evidence type="ECO:0000256" key="4">
    <source>
        <dbReference type="ARBA" id="ARBA00011245"/>
    </source>
</evidence>
<dbReference type="Pfam" id="PF00075">
    <property type="entry name" value="RNase_H"/>
    <property type="match status" value="1"/>
</dbReference>
<keyword evidence="9" id="KW-0378">Hydrolase</keyword>
<evidence type="ECO:0000256" key="8">
    <source>
        <dbReference type="ARBA" id="ARBA00022759"/>
    </source>
</evidence>
<accession>A0A5J4WK93</accession>
<comment type="subunit">
    <text evidence="4">Monomer.</text>
</comment>
<dbReference type="SUPFAM" id="SSF47095">
    <property type="entry name" value="HMG-box"/>
    <property type="match status" value="1"/>
</dbReference>
<evidence type="ECO:0000256" key="3">
    <source>
        <dbReference type="ARBA" id="ARBA00005300"/>
    </source>
</evidence>
<dbReference type="PANTHER" id="PTHR10642">
    <property type="entry name" value="RIBONUCLEASE H1"/>
    <property type="match status" value="1"/>
</dbReference>
<organism evidence="12 13">
    <name type="scientific">Streblomastix strix</name>
    <dbReference type="NCBI Taxonomy" id="222440"/>
    <lineage>
        <taxon>Eukaryota</taxon>
        <taxon>Metamonada</taxon>
        <taxon>Preaxostyla</taxon>
        <taxon>Oxymonadida</taxon>
        <taxon>Streblomastigidae</taxon>
        <taxon>Streblomastix</taxon>
    </lineage>
</organism>
<evidence type="ECO:0000313" key="12">
    <source>
        <dbReference type="EMBL" id="KAA6394755.1"/>
    </source>
</evidence>
<evidence type="ECO:0000256" key="2">
    <source>
        <dbReference type="ARBA" id="ARBA00001946"/>
    </source>
</evidence>